<sequence>MNEAVEKLQAEIGSSKNNPYVKVIGEFLISHIQSNPDEAGKIMVADKTIAKSLDAMKVEARKKAVNGMAMLTDAEGFAVVLKYFDIGGQPAAAAQAFTEAPKQLAQLESATGFNVNLDDLLGGL</sequence>
<proteinExistence type="predicted"/>
<evidence type="ECO:0000313" key="1">
    <source>
        <dbReference type="EMBL" id="AZS17409.1"/>
    </source>
</evidence>
<dbReference type="Proteomes" id="UP000270678">
    <property type="component" value="Chromosome"/>
</dbReference>
<dbReference type="KEGG" id="plut:EI981_25290"/>
<organism evidence="1 2">
    <name type="scientific">Paenibacillus lutimineralis</name>
    <dbReference type="NCBI Taxonomy" id="2707005"/>
    <lineage>
        <taxon>Bacteria</taxon>
        <taxon>Bacillati</taxon>
        <taxon>Bacillota</taxon>
        <taxon>Bacilli</taxon>
        <taxon>Bacillales</taxon>
        <taxon>Paenibacillaceae</taxon>
        <taxon>Paenibacillus</taxon>
    </lineage>
</organism>
<dbReference type="RefSeq" id="WP_127002950.1">
    <property type="nucleotide sequence ID" value="NZ_CP034346.1"/>
</dbReference>
<protein>
    <submittedName>
        <fullName evidence="1">Uncharacterized protein</fullName>
    </submittedName>
</protein>
<dbReference type="AlphaFoldDB" id="A0A3Q9IER0"/>
<name>A0A3Q9IER0_9BACL</name>
<reference evidence="2" key="1">
    <citation type="submission" date="2018-12" db="EMBL/GenBank/DDBJ databases">
        <title>Complete genome sequence of Paenibacillus sp. MBLB1234.</title>
        <authorList>
            <person name="Nam Y.-D."/>
            <person name="Kang J."/>
            <person name="Chung W.-H."/>
            <person name="Park Y.S."/>
        </authorList>
    </citation>
    <scope>NUCLEOTIDE SEQUENCE [LARGE SCALE GENOMIC DNA]</scope>
    <source>
        <strain evidence="2">MBLB1234</strain>
    </source>
</reference>
<gene>
    <name evidence="1" type="ORF">EI981_25290</name>
</gene>
<evidence type="ECO:0000313" key="2">
    <source>
        <dbReference type="Proteomes" id="UP000270678"/>
    </source>
</evidence>
<keyword evidence="2" id="KW-1185">Reference proteome</keyword>
<dbReference type="OrthoDB" id="2375727at2"/>
<dbReference type="EMBL" id="CP034346">
    <property type="protein sequence ID" value="AZS17409.1"/>
    <property type="molecule type" value="Genomic_DNA"/>
</dbReference>
<accession>A0A3Q9IER0</accession>